<name>A0A6N7USU9_9FIRM</name>
<dbReference type="InterPro" id="IPR045070">
    <property type="entry name" value="MATE_MepA-like"/>
</dbReference>
<feature type="transmembrane region" description="Helical" evidence="10">
    <location>
        <begin position="20"/>
        <end position="44"/>
    </location>
</feature>
<feature type="transmembrane region" description="Helical" evidence="10">
    <location>
        <begin position="105"/>
        <end position="123"/>
    </location>
</feature>
<evidence type="ECO:0000313" key="12">
    <source>
        <dbReference type="Proteomes" id="UP000434409"/>
    </source>
</evidence>
<dbReference type="Proteomes" id="UP000434409">
    <property type="component" value="Unassembled WGS sequence"/>
</dbReference>
<keyword evidence="4" id="KW-0813">Transport</keyword>
<evidence type="ECO:0000256" key="7">
    <source>
        <dbReference type="ARBA" id="ARBA00022989"/>
    </source>
</evidence>
<evidence type="ECO:0000256" key="8">
    <source>
        <dbReference type="ARBA" id="ARBA00023136"/>
    </source>
</evidence>
<accession>A0A6N7USU9</accession>
<gene>
    <name evidence="11" type="ORF">FYJ34_08445</name>
</gene>
<keyword evidence="8 10" id="KW-0472">Membrane</keyword>
<feature type="transmembrane region" description="Helical" evidence="10">
    <location>
        <begin position="403"/>
        <end position="423"/>
    </location>
</feature>
<proteinExistence type="inferred from homology"/>
<evidence type="ECO:0000256" key="6">
    <source>
        <dbReference type="ARBA" id="ARBA00022692"/>
    </source>
</evidence>
<evidence type="ECO:0000256" key="2">
    <source>
        <dbReference type="ARBA" id="ARBA00008417"/>
    </source>
</evidence>
<dbReference type="GO" id="GO:0046677">
    <property type="term" value="P:response to antibiotic"/>
    <property type="evidence" value="ECO:0007669"/>
    <property type="project" value="UniProtKB-KW"/>
</dbReference>
<dbReference type="EMBL" id="VULY01000018">
    <property type="protein sequence ID" value="MSR94283.1"/>
    <property type="molecule type" value="Genomic_DNA"/>
</dbReference>
<evidence type="ECO:0000256" key="1">
    <source>
        <dbReference type="ARBA" id="ARBA00004651"/>
    </source>
</evidence>
<protein>
    <recommendedName>
        <fullName evidence="3">Multidrug export protein MepA</fullName>
    </recommendedName>
</protein>
<evidence type="ECO:0000313" key="11">
    <source>
        <dbReference type="EMBL" id="MSR94283.1"/>
    </source>
</evidence>
<keyword evidence="7 10" id="KW-1133">Transmembrane helix</keyword>
<dbReference type="PIRSF" id="PIRSF006603">
    <property type="entry name" value="DinF"/>
    <property type="match status" value="1"/>
</dbReference>
<dbReference type="InterPro" id="IPR051327">
    <property type="entry name" value="MATE_MepA_subfamily"/>
</dbReference>
<keyword evidence="5" id="KW-1003">Cell membrane</keyword>
<evidence type="ECO:0000256" key="9">
    <source>
        <dbReference type="ARBA" id="ARBA00023251"/>
    </source>
</evidence>
<dbReference type="InterPro" id="IPR002528">
    <property type="entry name" value="MATE_fam"/>
</dbReference>
<evidence type="ECO:0000256" key="3">
    <source>
        <dbReference type="ARBA" id="ARBA00022106"/>
    </source>
</evidence>
<dbReference type="InterPro" id="IPR048279">
    <property type="entry name" value="MdtK-like"/>
</dbReference>
<dbReference type="PANTHER" id="PTHR43823:SF3">
    <property type="entry name" value="MULTIDRUG EXPORT PROTEIN MEPA"/>
    <property type="match status" value="1"/>
</dbReference>
<comment type="caution">
    <text evidence="11">The sequence shown here is derived from an EMBL/GenBank/DDBJ whole genome shotgun (WGS) entry which is preliminary data.</text>
</comment>
<organism evidence="11 12">
    <name type="scientific">Suipraeoptans intestinalis</name>
    <dbReference type="NCBI Taxonomy" id="2606628"/>
    <lineage>
        <taxon>Bacteria</taxon>
        <taxon>Bacillati</taxon>
        <taxon>Bacillota</taxon>
        <taxon>Clostridia</taxon>
        <taxon>Lachnospirales</taxon>
        <taxon>Lachnospiraceae</taxon>
        <taxon>Suipraeoptans</taxon>
    </lineage>
</organism>
<feature type="transmembrane region" description="Helical" evidence="10">
    <location>
        <begin position="199"/>
        <end position="222"/>
    </location>
</feature>
<feature type="transmembrane region" description="Helical" evidence="10">
    <location>
        <begin position="143"/>
        <end position="161"/>
    </location>
</feature>
<sequence>MRGRHMESQEMTNRLGTEKLGTLMVRLSLPAILSMVTAAVYNLADRIFVGRMNPLGLTAIGITMPFQIMQMAFVLMIGIGSATLISIECGRGDRDKAQRLLNTAFWYFIGMQTLVTVLGIVFMDQLFHLLKVSQEVYPYAREYTWIILLGGVPGLTGYCLNNSVRALGHARSSMIYVMVSSGVNILLDAWFVWELGWGVKGAAAATVLSQTLVTVFVLRFFLRNPIAEGGRGGKLFFLSAKEFGRNLVEITVNGIPNFCMQLFGTVVNISLNQFIISYGGDYQMASVTIIASLSQFFLMVIYGIGQGIQPILGFNHGAGKQERVKACLMLALKFGVGLMLLILLLIQLIPQVFISLFTEDQALIQMTVHNARIYLSMLPLVAVHSMGTTFLQSVKKPRVTTILYILRYGGILLPALLILPGLLGIDGVYLSHAVSDGISGLAAAGAIGYFLAREKEAGQETAEKATVQAAEEKQPNE</sequence>
<feature type="transmembrane region" description="Helical" evidence="10">
    <location>
        <begin position="429"/>
        <end position="452"/>
    </location>
</feature>
<comment type="similarity">
    <text evidence="2">Belongs to the multi antimicrobial extrusion (MATE) (TC 2.A.66.1) family. MepA subfamily.</text>
</comment>
<evidence type="ECO:0000256" key="4">
    <source>
        <dbReference type="ARBA" id="ARBA00022448"/>
    </source>
</evidence>
<dbReference type="CDD" id="cd13143">
    <property type="entry name" value="MATE_MepA_like"/>
    <property type="match status" value="1"/>
</dbReference>
<dbReference type="GO" id="GO:0005886">
    <property type="term" value="C:plasma membrane"/>
    <property type="evidence" value="ECO:0007669"/>
    <property type="project" value="UniProtKB-SubCell"/>
</dbReference>
<feature type="transmembrane region" description="Helical" evidence="10">
    <location>
        <begin position="173"/>
        <end position="193"/>
    </location>
</feature>
<dbReference type="NCBIfam" id="TIGR00797">
    <property type="entry name" value="matE"/>
    <property type="match status" value="1"/>
</dbReference>
<reference evidence="11 12" key="1">
    <citation type="submission" date="2019-08" db="EMBL/GenBank/DDBJ databases">
        <title>In-depth cultivation of the pig gut microbiome towards novel bacterial diversity and tailored functional studies.</title>
        <authorList>
            <person name="Wylensek D."/>
            <person name="Hitch T.C.A."/>
            <person name="Clavel T."/>
        </authorList>
    </citation>
    <scope>NUCLEOTIDE SEQUENCE [LARGE SCALE GENOMIC DNA]</scope>
    <source>
        <strain evidence="11 12">68-1-5</strain>
    </source>
</reference>
<feature type="transmembrane region" description="Helical" evidence="10">
    <location>
        <begin position="326"/>
        <end position="353"/>
    </location>
</feature>
<keyword evidence="12" id="KW-1185">Reference proteome</keyword>
<feature type="transmembrane region" description="Helical" evidence="10">
    <location>
        <begin position="373"/>
        <end position="391"/>
    </location>
</feature>
<dbReference type="GO" id="GO:0042910">
    <property type="term" value="F:xenobiotic transmembrane transporter activity"/>
    <property type="evidence" value="ECO:0007669"/>
    <property type="project" value="InterPro"/>
</dbReference>
<dbReference type="GO" id="GO:0015297">
    <property type="term" value="F:antiporter activity"/>
    <property type="evidence" value="ECO:0007669"/>
    <property type="project" value="InterPro"/>
</dbReference>
<dbReference type="Pfam" id="PF01554">
    <property type="entry name" value="MatE"/>
    <property type="match status" value="2"/>
</dbReference>
<keyword evidence="9" id="KW-0046">Antibiotic resistance</keyword>
<dbReference type="AlphaFoldDB" id="A0A6N7USU9"/>
<evidence type="ECO:0000256" key="5">
    <source>
        <dbReference type="ARBA" id="ARBA00022475"/>
    </source>
</evidence>
<keyword evidence="6 10" id="KW-0812">Transmembrane</keyword>
<dbReference type="PANTHER" id="PTHR43823">
    <property type="entry name" value="SPORULATION PROTEIN YKVU"/>
    <property type="match status" value="1"/>
</dbReference>
<comment type="subcellular location">
    <subcellularLocation>
        <location evidence="1">Cell membrane</location>
        <topology evidence="1">Multi-pass membrane protein</topology>
    </subcellularLocation>
</comment>
<feature type="transmembrane region" description="Helical" evidence="10">
    <location>
        <begin position="64"/>
        <end position="85"/>
    </location>
</feature>
<evidence type="ECO:0000256" key="10">
    <source>
        <dbReference type="SAM" id="Phobius"/>
    </source>
</evidence>